<comment type="caution">
    <text evidence="1">The sequence shown here is derived from an EMBL/GenBank/DDBJ whole genome shotgun (WGS) entry which is preliminary data.</text>
</comment>
<dbReference type="RefSeq" id="WP_066732750.1">
    <property type="nucleotide sequence ID" value="NZ_JAJCIQ010000001.1"/>
</dbReference>
<evidence type="ECO:0000313" key="2">
    <source>
        <dbReference type="Proteomes" id="UP001299546"/>
    </source>
</evidence>
<keyword evidence="2" id="KW-1185">Reference proteome</keyword>
<proteinExistence type="predicted"/>
<name>A0ABS8DC72_9FIRM</name>
<dbReference type="PANTHER" id="PTHR42967">
    <property type="entry name" value="METAL DEPENDENT HYDROLASE"/>
    <property type="match status" value="1"/>
</dbReference>
<organism evidence="1 2">
    <name type="scientific">Bariatricus massiliensis</name>
    <dbReference type="NCBI Taxonomy" id="1745713"/>
    <lineage>
        <taxon>Bacteria</taxon>
        <taxon>Bacillati</taxon>
        <taxon>Bacillota</taxon>
        <taxon>Clostridia</taxon>
        <taxon>Lachnospirales</taxon>
        <taxon>Lachnospiraceae</taxon>
        <taxon>Bariatricus</taxon>
    </lineage>
</organism>
<reference evidence="1 2" key="1">
    <citation type="submission" date="2021-10" db="EMBL/GenBank/DDBJ databases">
        <title>Collection of gut derived symbiotic bacterial strains cultured from healthy donors.</title>
        <authorList>
            <person name="Lin H."/>
            <person name="Littmann E."/>
            <person name="Kohout C."/>
            <person name="Pamer E.G."/>
        </authorList>
    </citation>
    <scope>NUCLEOTIDE SEQUENCE [LARGE SCALE GENOMIC DNA]</scope>
    <source>
        <strain evidence="1 2">DFI.1.165</strain>
    </source>
</reference>
<protein>
    <submittedName>
        <fullName evidence="1">MBL fold metallo-hydrolase</fullName>
    </submittedName>
</protein>
<dbReference type="SUPFAM" id="SSF56281">
    <property type="entry name" value="Metallo-hydrolase/oxidoreductase"/>
    <property type="match status" value="1"/>
</dbReference>
<accession>A0ABS8DC72</accession>
<evidence type="ECO:0000313" key="1">
    <source>
        <dbReference type="EMBL" id="MCB7385819.1"/>
    </source>
</evidence>
<dbReference type="EMBL" id="JAJCIS010000001">
    <property type="protein sequence ID" value="MCB7385819.1"/>
    <property type="molecule type" value="Genomic_DNA"/>
</dbReference>
<dbReference type="Gene3D" id="3.60.15.10">
    <property type="entry name" value="Ribonuclease Z/Hydroxyacylglutathione hydrolase-like"/>
    <property type="match status" value="1"/>
</dbReference>
<dbReference type="InterPro" id="IPR036866">
    <property type="entry name" value="RibonucZ/Hydroxyglut_hydro"/>
</dbReference>
<sequence>MKVTYIYHSGFAVELEEHIFLFDYFKGSIPEFDTNKKLIVCASHFHQDHYSREIWNLREKYHNIQYIMAKDIRRLVPKEEQLGDIIFMKKRDCFEGEGFRIQTLRSTDEGSAFLIECEGETIYHAGDLNWWHWEEESDKYNAVMKRAYQDEVAVLKDREISAAFVVLDPRQEEQFFWGLDWFMRHTETQHVFPMHMWDKYEVYDWLMEKEESAPYRDKVIRIDREGQIFEL</sequence>
<dbReference type="Pfam" id="PF13483">
    <property type="entry name" value="Lactamase_B_3"/>
    <property type="match status" value="1"/>
</dbReference>
<gene>
    <name evidence="1" type="ORF">LIZ65_00835</name>
</gene>
<dbReference type="Proteomes" id="UP001299546">
    <property type="component" value="Unassembled WGS sequence"/>
</dbReference>
<dbReference type="PANTHER" id="PTHR42967:SF1">
    <property type="entry name" value="MBL FOLD METALLO-HYDROLASE"/>
    <property type="match status" value="1"/>
</dbReference>